<name>A0A0A9Z4X0_LYGHE</name>
<gene>
    <name evidence="3" type="primary">pol_467</name>
    <name evidence="3" type="ORF">CM83_104423</name>
</gene>
<organism evidence="3">
    <name type="scientific">Lygus hesperus</name>
    <name type="common">Western plant bug</name>
    <dbReference type="NCBI Taxonomy" id="30085"/>
    <lineage>
        <taxon>Eukaryota</taxon>
        <taxon>Metazoa</taxon>
        <taxon>Ecdysozoa</taxon>
        <taxon>Arthropoda</taxon>
        <taxon>Hexapoda</taxon>
        <taxon>Insecta</taxon>
        <taxon>Pterygota</taxon>
        <taxon>Neoptera</taxon>
        <taxon>Paraneoptera</taxon>
        <taxon>Hemiptera</taxon>
        <taxon>Heteroptera</taxon>
        <taxon>Panheteroptera</taxon>
        <taxon>Cimicomorpha</taxon>
        <taxon>Miridae</taxon>
        <taxon>Mirini</taxon>
        <taxon>Lygus</taxon>
    </lineage>
</organism>
<evidence type="ECO:0000256" key="1">
    <source>
        <dbReference type="ARBA" id="ARBA00012493"/>
    </source>
</evidence>
<evidence type="ECO:0000259" key="2">
    <source>
        <dbReference type="Pfam" id="PF17921"/>
    </source>
</evidence>
<dbReference type="FunFam" id="1.10.340.70:FF:000001">
    <property type="entry name" value="Retrovirus-related Pol polyprotein from transposon gypsy-like Protein"/>
    <property type="match status" value="1"/>
</dbReference>
<dbReference type="Pfam" id="PF17921">
    <property type="entry name" value="Integrase_H2C2"/>
    <property type="match status" value="1"/>
</dbReference>
<dbReference type="EMBL" id="GBHO01004683">
    <property type="protein sequence ID" value="JAG38921.1"/>
    <property type="molecule type" value="Transcribed_RNA"/>
</dbReference>
<dbReference type="PANTHER" id="PTHR37984:SF15">
    <property type="entry name" value="INTEGRASE CATALYTIC DOMAIN-CONTAINING PROTEIN"/>
    <property type="match status" value="1"/>
</dbReference>
<dbReference type="GO" id="GO:0003964">
    <property type="term" value="F:RNA-directed DNA polymerase activity"/>
    <property type="evidence" value="ECO:0007669"/>
    <property type="project" value="UniProtKB-EC"/>
</dbReference>
<reference evidence="3" key="1">
    <citation type="journal article" date="2014" name="PLoS ONE">
        <title>Transcriptome-Based Identification of ABC Transporters in the Western Tarnished Plant Bug Lygus hesperus.</title>
        <authorList>
            <person name="Hull J.J."/>
            <person name="Chaney K."/>
            <person name="Geib S.M."/>
            <person name="Fabrick J.A."/>
            <person name="Brent C.S."/>
            <person name="Walsh D."/>
            <person name="Lavine L.C."/>
        </authorList>
    </citation>
    <scope>NUCLEOTIDE SEQUENCE</scope>
</reference>
<feature type="non-terminal residue" evidence="3">
    <location>
        <position position="140"/>
    </location>
</feature>
<dbReference type="AlphaFoldDB" id="A0A0A9Z4X0"/>
<evidence type="ECO:0000313" key="3">
    <source>
        <dbReference type="EMBL" id="JAG38921.1"/>
    </source>
</evidence>
<sequence length="140" mass="16195">PVYQWVLKGVKPTWQEVAIHGQRTKTLWAMFDKLKVENGVLVREWENDNGSKTIVQVLVPRSRQKEVLEKSHLCGHFGRRRTLSLIRSHYYWPGLQGDVKRHCMVCEVCGRRGKGNQRKKAPLQSYSVGVPFERLGIDVV</sequence>
<accession>A0A0A9Z4X0</accession>
<protein>
    <recommendedName>
        <fullName evidence="1">RNA-directed DNA polymerase</fullName>
        <ecNumber evidence="1">2.7.7.49</ecNumber>
    </recommendedName>
</protein>
<dbReference type="Gene3D" id="1.10.340.70">
    <property type="match status" value="1"/>
</dbReference>
<feature type="non-terminal residue" evidence="3">
    <location>
        <position position="1"/>
    </location>
</feature>
<reference evidence="3" key="2">
    <citation type="submission" date="2014-07" db="EMBL/GenBank/DDBJ databases">
        <authorList>
            <person name="Hull J."/>
        </authorList>
    </citation>
    <scope>NUCLEOTIDE SEQUENCE</scope>
</reference>
<proteinExistence type="predicted"/>
<dbReference type="PANTHER" id="PTHR37984">
    <property type="entry name" value="PROTEIN CBG26694"/>
    <property type="match status" value="1"/>
</dbReference>
<dbReference type="InterPro" id="IPR050951">
    <property type="entry name" value="Retrovirus_Pol_polyprotein"/>
</dbReference>
<dbReference type="InterPro" id="IPR041588">
    <property type="entry name" value="Integrase_H2C2"/>
</dbReference>
<dbReference type="EC" id="2.7.7.49" evidence="1"/>
<feature type="domain" description="Integrase zinc-binding" evidence="2">
    <location>
        <begin position="59"/>
        <end position="112"/>
    </location>
</feature>